<dbReference type="EMBL" id="DVMZ01000167">
    <property type="protein sequence ID" value="HIU59653.1"/>
    <property type="molecule type" value="Genomic_DNA"/>
</dbReference>
<evidence type="ECO:0000313" key="2">
    <source>
        <dbReference type="Proteomes" id="UP000824081"/>
    </source>
</evidence>
<reference evidence="1" key="2">
    <citation type="journal article" date="2021" name="PeerJ">
        <title>Extensive microbial diversity within the chicken gut microbiome revealed by metagenomics and culture.</title>
        <authorList>
            <person name="Gilroy R."/>
            <person name="Ravi A."/>
            <person name="Getino M."/>
            <person name="Pursley I."/>
            <person name="Horton D.L."/>
            <person name="Alikhan N.F."/>
            <person name="Baker D."/>
            <person name="Gharbi K."/>
            <person name="Hall N."/>
            <person name="Watson M."/>
            <person name="Adriaenssens E.M."/>
            <person name="Foster-Nyarko E."/>
            <person name="Jarju S."/>
            <person name="Secka A."/>
            <person name="Antonio M."/>
            <person name="Oren A."/>
            <person name="Chaudhuri R.R."/>
            <person name="La Ragione R."/>
            <person name="Hildebrand F."/>
            <person name="Pallen M.J."/>
        </authorList>
    </citation>
    <scope>NUCLEOTIDE SEQUENCE</scope>
    <source>
        <strain evidence="1">11687</strain>
    </source>
</reference>
<reference evidence="1" key="1">
    <citation type="submission" date="2020-10" db="EMBL/GenBank/DDBJ databases">
        <authorList>
            <person name="Gilroy R."/>
        </authorList>
    </citation>
    <scope>NUCLEOTIDE SEQUENCE</scope>
    <source>
        <strain evidence="1">11687</strain>
    </source>
</reference>
<organism evidence="1 2">
    <name type="scientific">Candidatus Scatosoma pullistercoris</name>
    <dbReference type="NCBI Taxonomy" id="2840934"/>
    <lineage>
        <taxon>Bacteria</taxon>
        <taxon>Bacillati</taxon>
        <taxon>Bacillota</taxon>
        <taxon>Clostridia</taxon>
        <taxon>Candidatus Scatosoma</taxon>
    </lineage>
</organism>
<gene>
    <name evidence="1" type="ORF">IAC57_06055</name>
</gene>
<dbReference type="InterPro" id="IPR023214">
    <property type="entry name" value="HAD_sf"/>
</dbReference>
<dbReference type="GO" id="GO:0016791">
    <property type="term" value="F:phosphatase activity"/>
    <property type="evidence" value="ECO:0007669"/>
    <property type="project" value="TreeGrafter"/>
</dbReference>
<proteinExistence type="predicted"/>
<dbReference type="Gene3D" id="3.40.50.1000">
    <property type="entry name" value="HAD superfamily/HAD-like"/>
    <property type="match status" value="1"/>
</dbReference>
<dbReference type="Gene3D" id="3.30.1240.10">
    <property type="match status" value="1"/>
</dbReference>
<protein>
    <submittedName>
        <fullName evidence="1">HAD-IIB family hydrolase</fullName>
    </submittedName>
</protein>
<dbReference type="PANTHER" id="PTHR10000">
    <property type="entry name" value="PHOSPHOSERINE PHOSPHATASE"/>
    <property type="match status" value="1"/>
</dbReference>
<sequence length="275" mass="31070">MKTFFVSDLDGTLITRNERLSEYSLAVLNGLVERGLPFTYATARSLFSAERAVCGLKHTLPVIVYNGALIIEPATGRVLHSLAFTETEKIALVGELERFGVSPVVHARENGEDKIFWREGRESAGQARYLSRRDSDPRLNPVHSDGELCRGDSYFFACNGDYSDMKRIHDELERTTSFYCRIYPEAYREDYWLEILPRGATKAEAVVRLKELAGFERVVCFGDSANDSEMFDVCDEKYAVENAGEWLKGKATGIVGYCEEDGVAKWLEENAFREP</sequence>
<name>A0A9D1MFP1_9FIRM</name>
<dbReference type="Proteomes" id="UP000824081">
    <property type="component" value="Unassembled WGS sequence"/>
</dbReference>
<dbReference type="InterPro" id="IPR006379">
    <property type="entry name" value="HAD-SF_hydro_IIB"/>
</dbReference>
<dbReference type="AlphaFoldDB" id="A0A9D1MFP1"/>
<dbReference type="NCBIfam" id="TIGR01484">
    <property type="entry name" value="HAD-SF-IIB"/>
    <property type="match status" value="1"/>
</dbReference>
<dbReference type="PANTHER" id="PTHR10000:SF8">
    <property type="entry name" value="HAD SUPERFAMILY HYDROLASE-LIKE, TYPE 3"/>
    <property type="match status" value="1"/>
</dbReference>
<dbReference type="GO" id="GO:0000287">
    <property type="term" value="F:magnesium ion binding"/>
    <property type="evidence" value="ECO:0007669"/>
    <property type="project" value="TreeGrafter"/>
</dbReference>
<dbReference type="GO" id="GO:0005829">
    <property type="term" value="C:cytosol"/>
    <property type="evidence" value="ECO:0007669"/>
    <property type="project" value="TreeGrafter"/>
</dbReference>
<dbReference type="Pfam" id="PF08282">
    <property type="entry name" value="Hydrolase_3"/>
    <property type="match status" value="1"/>
</dbReference>
<comment type="caution">
    <text evidence="1">The sequence shown here is derived from an EMBL/GenBank/DDBJ whole genome shotgun (WGS) entry which is preliminary data.</text>
</comment>
<keyword evidence="1" id="KW-0378">Hydrolase</keyword>
<dbReference type="SUPFAM" id="SSF56784">
    <property type="entry name" value="HAD-like"/>
    <property type="match status" value="1"/>
</dbReference>
<dbReference type="InterPro" id="IPR036412">
    <property type="entry name" value="HAD-like_sf"/>
</dbReference>
<evidence type="ECO:0000313" key="1">
    <source>
        <dbReference type="EMBL" id="HIU59653.1"/>
    </source>
</evidence>
<accession>A0A9D1MFP1</accession>